<dbReference type="GO" id="GO:0034475">
    <property type="term" value="P:U4 snRNA 3'-end processing"/>
    <property type="evidence" value="ECO:0007669"/>
    <property type="project" value="TreeGrafter"/>
</dbReference>
<dbReference type="GO" id="GO:0051607">
    <property type="term" value="P:defense response to virus"/>
    <property type="evidence" value="ECO:0007669"/>
    <property type="project" value="Ensembl"/>
</dbReference>
<dbReference type="GO" id="GO:0000177">
    <property type="term" value="C:cytoplasmic exosome (RNase complex)"/>
    <property type="evidence" value="ECO:0007669"/>
    <property type="project" value="TreeGrafter"/>
</dbReference>
<dbReference type="Pfam" id="PF03725">
    <property type="entry name" value="RNase_PH_C"/>
    <property type="match status" value="1"/>
</dbReference>
<dbReference type="SUPFAM" id="SSF54211">
    <property type="entry name" value="Ribosomal protein S5 domain 2-like"/>
    <property type="match status" value="1"/>
</dbReference>
<dbReference type="GO" id="GO:0000176">
    <property type="term" value="C:nuclear exosome (RNase complex)"/>
    <property type="evidence" value="ECO:0007669"/>
    <property type="project" value="TreeGrafter"/>
</dbReference>
<dbReference type="CDD" id="cd11372">
    <property type="entry name" value="RNase_PH_RRP46"/>
    <property type="match status" value="1"/>
</dbReference>
<feature type="region of interest" description="Disordered" evidence="6">
    <location>
        <begin position="1"/>
        <end position="28"/>
    </location>
</feature>
<dbReference type="AlphaFoldDB" id="A0A8C0QSP6"/>
<dbReference type="InterPro" id="IPR050080">
    <property type="entry name" value="RNase_PH"/>
</dbReference>
<evidence type="ECO:0000256" key="3">
    <source>
        <dbReference type="ARBA" id="ARBA00022552"/>
    </source>
</evidence>
<dbReference type="GO" id="GO:0016075">
    <property type="term" value="P:rRNA catabolic process"/>
    <property type="evidence" value="ECO:0007669"/>
    <property type="project" value="TreeGrafter"/>
</dbReference>
<proteinExistence type="inferred from homology"/>
<evidence type="ECO:0000259" key="7">
    <source>
        <dbReference type="Pfam" id="PF01138"/>
    </source>
</evidence>
<dbReference type="GO" id="GO:0071051">
    <property type="term" value="P:poly(A)-dependent snoRNA 3'-end processing"/>
    <property type="evidence" value="ECO:0007669"/>
    <property type="project" value="TreeGrafter"/>
</dbReference>
<dbReference type="GO" id="GO:0003723">
    <property type="term" value="F:RNA binding"/>
    <property type="evidence" value="ECO:0007669"/>
    <property type="project" value="TreeGrafter"/>
</dbReference>
<keyword evidence="5" id="KW-0539">Nucleus</keyword>
<feature type="domain" description="Exoribonuclease phosphorolytic" evidence="7">
    <location>
        <begin position="119"/>
        <end position="179"/>
    </location>
</feature>
<evidence type="ECO:0000256" key="6">
    <source>
        <dbReference type="SAM" id="MobiDB-lite"/>
    </source>
</evidence>
<dbReference type="PANTHER" id="PTHR11953">
    <property type="entry name" value="EXOSOME COMPLEX COMPONENT"/>
    <property type="match status" value="1"/>
</dbReference>
<dbReference type="GO" id="GO:0000791">
    <property type="term" value="C:euchromatin"/>
    <property type="evidence" value="ECO:0007669"/>
    <property type="project" value="Ensembl"/>
</dbReference>
<evidence type="ECO:0000313" key="10">
    <source>
        <dbReference type="Proteomes" id="UP000694404"/>
    </source>
</evidence>
<accession>A0A8C0QSP6</accession>
<organism evidence="9 10">
    <name type="scientific">Chelonoidis abingdonii</name>
    <name type="common">Abingdon island giant tortoise</name>
    <name type="synonym">Testudo abingdonii</name>
    <dbReference type="NCBI Taxonomy" id="106734"/>
    <lineage>
        <taxon>Eukaryota</taxon>
        <taxon>Metazoa</taxon>
        <taxon>Chordata</taxon>
        <taxon>Craniata</taxon>
        <taxon>Vertebrata</taxon>
        <taxon>Euteleostomi</taxon>
        <taxon>Archelosauria</taxon>
        <taxon>Testudinata</taxon>
        <taxon>Testudines</taxon>
        <taxon>Cryptodira</taxon>
        <taxon>Durocryptodira</taxon>
        <taxon>Testudinoidea</taxon>
        <taxon>Testudinidae</taxon>
        <taxon>Chelonoidis</taxon>
    </lineage>
</organism>
<dbReference type="GeneTree" id="ENSGT00940000153348"/>
<dbReference type="PANTHER" id="PTHR11953:SF1">
    <property type="entry name" value="EXOSOME COMPLEX COMPONENT RRP46"/>
    <property type="match status" value="1"/>
</dbReference>
<keyword evidence="10" id="KW-1185">Reference proteome</keyword>
<dbReference type="InterPro" id="IPR036345">
    <property type="entry name" value="ExoRNase_PH_dom2_sf"/>
</dbReference>
<evidence type="ECO:0000256" key="2">
    <source>
        <dbReference type="ARBA" id="ARBA00006678"/>
    </source>
</evidence>
<reference evidence="9" key="2">
    <citation type="submission" date="2025-09" db="UniProtKB">
        <authorList>
            <consortium name="Ensembl"/>
        </authorList>
    </citation>
    <scope>IDENTIFICATION</scope>
</reference>
<evidence type="ECO:0000256" key="1">
    <source>
        <dbReference type="ARBA" id="ARBA00004123"/>
    </source>
</evidence>
<dbReference type="GO" id="GO:0005654">
    <property type="term" value="C:nucleoplasm"/>
    <property type="evidence" value="ECO:0007669"/>
    <property type="project" value="Ensembl"/>
</dbReference>
<sequence length="267" mass="28307">MVEGGLPDSRLGGVHNLGPSSPGQQGLPIPDSWGVEFGEPPGTWGRSCVDPAPPRSWKFLPGSAPGQKLGRQGWVLPCAVLVPQDTSVLAGPVRAGPKRSCWGALSSSRLSWPPSLLPPGVFEKNREQLIRKTCEAVILGTLHPRTSISIVLQVISDAGALLACCLNAACMGLMDAGLPMKSLFCGVTCALDSTGAITLDPTAKQEKEARAVLTFAISSMERQVLMCTSKGTCSVEELQQCIAAAQRASGAIFQFYRDSVRRKYSKT</sequence>
<name>A0A8C0QSP6_CHEAB</name>
<dbReference type="GO" id="GO:0005829">
    <property type="term" value="C:cytosol"/>
    <property type="evidence" value="ECO:0007669"/>
    <property type="project" value="Ensembl"/>
</dbReference>
<comment type="subcellular location">
    <subcellularLocation>
        <location evidence="1">Nucleus</location>
    </subcellularLocation>
</comment>
<evidence type="ECO:0000256" key="4">
    <source>
        <dbReference type="ARBA" id="ARBA00022835"/>
    </source>
</evidence>
<dbReference type="InterPro" id="IPR020568">
    <property type="entry name" value="Ribosomal_Su5_D2-typ_SF"/>
</dbReference>
<dbReference type="Proteomes" id="UP000694404">
    <property type="component" value="Unplaced"/>
</dbReference>
<keyword evidence="4" id="KW-0271">Exosome</keyword>
<dbReference type="SUPFAM" id="SSF55666">
    <property type="entry name" value="Ribonuclease PH domain 2-like"/>
    <property type="match status" value="1"/>
</dbReference>
<evidence type="ECO:0000256" key="5">
    <source>
        <dbReference type="ARBA" id="ARBA00023242"/>
    </source>
</evidence>
<protein>
    <submittedName>
        <fullName evidence="9">Exosome component 5</fullName>
    </submittedName>
</protein>
<dbReference type="InterPro" id="IPR027408">
    <property type="entry name" value="PNPase/RNase_PH_dom_sf"/>
</dbReference>
<dbReference type="GO" id="GO:0005730">
    <property type="term" value="C:nucleolus"/>
    <property type="evidence" value="ECO:0007669"/>
    <property type="project" value="Ensembl"/>
</dbReference>
<dbReference type="Gene3D" id="3.30.230.70">
    <property type="entry name" value="GHMP Kinase, N-terminal domain"/>
    <property type="match status" value="1"/>
</dbReference>
<dbReference type="GO" id="GO:0006364">
    <property type="term" value="P:rRNA processing"/>
    <property type="evidence" value="ECO:0007669"/>
    <property type="project" value="UniProtKB-KW"/>
</dbReference>
<dbReference type="InterPro" id="IPR015847">
    <property type="entry name" value="ExoRNase_PH_dom2"/>
</dbReference>
<evidence type="ECO:0000259" key="8">
    <source>
        <dbReference type="Pfam" id="PF03725"/>
    </source>
</evidence>
<gene>
    <name evidence="9" type="primary">EXOSC5</name>
</gene>
<comment type="similarity">
    <text evidence="2">Belongs to the RNase PH family.</text>
</comment>
<dbReference type="Pfam" id="PF01138">
    <property type="entry name" value="RNase_PH"/>
    <property type="match status" value="1"/>
</dbReference>
<dbReference type="GO" id="GO:0045006">
    <property type="term" value="P:DNA deamination"/>
    <property type="evidence" value="ECO:0007669"/>
    <property type="project" value="Ensembl"/>
</dbReference>
<reference evidence="9" key="1">
    <citation type="submission" date="2025-08" db="UniProtKB">
        <authorList>
            <consortium name="Ensembl"/>
        </authorList>
    </citation>
    <scope>IDENTIFICATION</scope>
</reference>
<dbReference type="GO" id="GO:0071028">
    <property type="term" value="P:nuclear mRNA surveillance"/>
    <property type="evidence" value="ECO:0007669"/>
    <property type="project" value="TreeGrafter"/>
</dbReference>
<dbReference type="InterPro" id="IPR001247">
    <property type="entry name" value="ExoRNase_PH_dom1"/>
</dbReference>
<feature type="domain" description="Exoribonuclease phosphorolytic" evidence="8">
    <location>
        <begin position="183"/>
        <end position="247"/>
    </location>
</feature>
<dbReference type="Ensembl" id="ENSCABT00000034835.1">
    <property type="protein sequence ID" value="ENSCABP00000031786.1"/>
    <property type="gene ID" value="ENSCABG00000023201.1"/>
</dbReference>
<evidence type="ECO:0000313" key="9">
    <source>
        <dbReference type="Ensembl" id="ENSCABP00000031786.1"/>
    </source>
</evidence>
<keyword evidence="3" id="KW-0698">rRNA processing</keyword>